<dbReference type="EMBL" id="RJVQ01000002">
    <property type="protein sequence ID" value="RQW64366.1"/>
    <property type="molecule type" value="Genomic_DNA"/>
</dbReference>
<proteinExistence type="inferred from homology"/>
<comment type="caution">
    <text evidence="4">The sequence shown here is derived from an EMBL/GenBank/DDBJ whole genome shotgun (WGS) entry which is preliminary data.</text>
</comment>
<protein>
    <submittedName>
        <fullName evidence="4">Flavodoxin family protein</fullName>
    </submittedName>
</protein>
<dbReference type="RefSeq" id="WP_124936486.1">
    <property type="nucleotide sequence ID" value="NZ_RJVQ01000002.1"/>
</dbReference>
<dbReference type="PANTHER" id="PTHR10204:SF34">
    <property type="entry name" value="NAD(P)H DEHYDROGENASE [QUINONE] 1 ISOFORM 1"/>
    <property type="match status" value="1"/>
</dbReference>
<dbReference type="PANTHER" id="PTHR10204">
    <property type="entry name" value="NAD P H OXIDOREDUCTASE-RELATED"/>
    <property type="match status" value="1"/>
</dbReference>
<name>A0A3N9U847_9VIBR</name>
<evidence type="ECO:0000256" key="2">
    <source>
        <dbReference type="ARBA" id="ARBA00023002"/>
    </source>
</evidence>
<reference evidence="4 5" key="1">
    <citation type="submission" date="2018-11" db="EMBL/GenBank/DDBJ databases">
        <title>Vibrio LJC006 sp. nov., isolated from seawater during the bloom of the enteromorpha.</title>
        <authorList>
            <person name="Liang J."/>
        </authorList>
    </citation>
    <scope>NUCLEOTIDE SEQUENCE [LARGE SCALE GENOMIC DNA]</scope>
    <source>
        <strain evidence="4 5">LJC006</strain>
    </source>
</reference>
<dbReference type="Proteomes" id="UP000281112">
    <property type="component" value="Unassembled WGS sequence"/>
</dbReference>
<dbReference type="InterPro" id="IPR029039">
    <property type="entry name" value="Flavoprotein-like_sf"/>
</dbReference>
<dbReference type="GO" id="GO:0003955">
    <property type="term" value="F:NAD(P)H dehydrogenase (quinone) activity"/>
    <property type="evidence" value="ECO:0007669"/>
    <property type="project" value="TreeGrafter"/>
</dbReference>
<dbReference type="InterPro" id="IPR003680">
    <property type="entry name" value="Flavodoxin_fold"/>
</dbReference>
<dbReference type="AlphaFoldDB" id="A0A3N9U847"/>
<evidence type="ECO:0000313" key="5">
    <source>
        <dbReference type="Proteomes" id="UP000281112"/>
    </source>
</evidence>
<dbReference type="InterPro" id="IPR051545">
    <property type="entry name" value="NAD(P)H_dehydrogenase_qn"/>
</dbReference>
<dbReference type="OrthoDB" id="9798454at2"/>
<organism evidence="4 5">
    <name type="scientific">Vibrio viridaestus</name>
    <dbReference type="NCBI Taxonomy" id="2487322"/>
    <lineage>
        <taxon>Bacteria</taxon>
        <taxon>Pseudomonadati</taxon>
        <taxon>Pseudomonadota</taxon>
        <taxon>Gammaproteobacteria</taxon>
        <taxon>Vibrionales</taxon>
        <taxon>Vibrionaceae</taxon>
        <taxon>Vibrio</taxon>
    </lineage>
</organism>
<gene>
    <name evidence="4" type="ORF">EES38_07250</name>
</gene>
<comment type="similarity">
    <text evidence="1">Belongs to the NAD(P)H dehydrogenase (quinone) family.</text>
</comment>
<dbReference type="GO" id="GO:0005829">
    <property type="term" value="C:cytosol"/>
    <property type="evidence" value="ECO:0007669"/>
    <property type="project" value="TreeGrafter"/>
</dbReference>
<accession>A0A3N9U847</accession>
<keyword evidence="5" id="KW-1185">Reference proteome</keyword>
<sequence>MNVLVVYAHPEPTSLNGAIKLEIVKHLQSLRHDVKVSDLYAMNWKAVLNEQDRTDKDPSTPFHPSEDSREAFVNGTQSADITQEQEKLLWADLVIFQFPLWWFSMPAIMKGWFERVYAFGFAYGYGEHSDTHWGDRYGEGKLSGKKAMLVITAGGWESHYSGRGINGPIEDLLFPIHHGMLFYPGMEVLPPVVVYKTHKMDDDGFSHLSDELLHRLRQVDTVDPIPFRRQNLGDYSIPELTLKSDITPETVGFSAHLQD</sequence>
<dbReference type="Pfam" id="PF02525">
    <property type="entry name" value="Flavodoxin_2"/>
    <property type="match status" value="1"/>
</dbReference>
<feature type="domain" description="Flavodoxin-like fold" evidence="3">
    <location>
        <begin position="1"/>
        <end position="202"/>
    </location>
</feature>
<evidence type="ECO:0000259" key="3">
    <source>
        <dbReference type="Pfam" id="PF02525"/>
    </source>
</evidence>
<dbReference type="SUPFAM" id="SSF52218">
    <property type="entry name" value="Flavoproteins"/>
    <property type="match status" value="1"/>
</dbReference>
<evidence type="ECO:0000256" key="1">
    <source>
        <dbReference type="ARBA" id="ARBA00006252"/>
    </source>
</evidence>
<keyword evidence="2" id="KW-0560">Oxidoreductase</keyword>
<dbReference type="Gene3D" id="3.40.50.360">
    <property type="match status" value="1"/>
</dbReference>
<evidence type="ECO:0000313" key="4">
    <source>
        <dbReference type="EMBL" id="RQW64366.1"/>
    </source>
</evidence>